<feature type="transmembrane region" description="Helical" evidence="5">
    <location>
        <begin position="63"/>
        <end position="81"/>
    </location>
</feature>
<keyword evidence="3 5" id="KW-1133">Transmembrane helix</keyword>
<dbReference type="Pfam" id="PF07690">
    <property type="entry name" value="MFS_1"/>
    <property type="match status" value="1"/>
</dbReference>
<dbReference type="GO" id="GO:0005886">
    <property type="term" value="C:plasma membrane"/>
    <property type="evidence" value="ECO:0007669"/>
    <property type="project" value="UniProtKB-SubCell"/>
</dbReference>
<comment type="subcellular location">
    <subcellularLocation>
        <location evidence="1">Cell membrane</location>
        <topology evidence="1">Multi-pass membrane protein</topology>
    </subcellularLocation>
</comment>
<feature type="transmembrane region" description="Helical" evidence="5">
    <location>
        <begin position="93"/>
        <end position="112"/>
    </location>
</feature>
<dbReference type="EMBL" id="JADEYC010000001">
    <property type="protein sequence ID" value="MBE9372943.1"/>
    <property type="molecule type" value="Genomic_DNA"/>
</dbReference>
<dbReference type="AlphaFoldDB" id="A0A929B7C8"/>
<feature type="transmembrane region" description="Helical" evidence="5">
    <location>
        <begin position="150"/>
        <end position="174"/>
    </location>
</feature>
<dbReference type="Proteomes" id="UP000598360">
    <property type="component" value="Unassembled WGS sequence"/>
</dbReference>
<dbReference type="GO" id="GO:0022857">
    <property type="term" value="F:transmembrane transporter activity"/>
    <property type="evidence" value="ECO:0007669"/>
    <property type="project" value="InterPro"/>
</dbReference>
<protein>
    <submittedName>
        <fullName evidence="7">MFS transporter</fullName>
    </submittedName>
</protein>
<feature type="transmembrane region" description="Helical" evidence="5">
    <location>
        <begin position="414"/>
        <end position="434"/>
    </location>
</feature>
<feature type="transmembrane region" description="Helical" evidence="5">
    <location>
        <begin position="118"/>
        <end position="138"/>
    </location>
</feature>
<feature type="transmembrane region" description="Helical" evidence="5">
    <location>
        <begin position="211"/>
        <end position="230"/>
    </location>
</feature>
<name>A0A929B7C8_9PSEU</name>
<feature type="transmembrane region" description="Helical" evidence="5">
    <location>
        <begin position="381"/>
        <end position="402"/>
    </location>
</feature>
<feature type="transmembrane region" description="Helical" evidence="5">
    <location>
        <begin position="24"/>
        <end position="51"/>
    </location>
</feature>
<evidence type="ECO:0000256" key="2">
    <source>
        <dbReference type="ARBA" id="ARBA00022692"/>
    </source>
</evidence>
<dbReference type="InterPro" id="IPR011701">
    <property type="entry name" value="MFS"/>
</dbReference>
<dbReference type="PANTHER" id="PTHR23501">
    <property type="entry name" value="MAJOR FACILITATOR SUPERFAMILY"/>
    <property type="match status" value="1"/>
</dbReference>
<organism evidence="7 8">
    <name type="scientific">Saccharopolyspora montiporae</name>
    <dbReference type="NCBI Taxonomy" id="2781240"/>
    <lineage>
        <taxon>Bacteria</taxon>
        <taxon>Bacillati</taxon>
        <taxon>Actinomycetota</taxon>
        <taxon>Actinomycetes</taxon>
        <taxon>Pseudonocardiales</taxon>
        <taxon>Pseudonocardiaceae</taxon>
        <taxon>Saccharopolyspora</taxon>
    </lineage>
</organism>
<evidence type="ECO:0000256" key="4">
    <source>
        <dbReference type="ARBA" id="ARBA00023136"/>
    </source>
</evidence>
<reference evidence="7" key="1">
    <citation type="submission" date="2020-10" db="EMBL/GenBank/DDBJ databases">
        <title>Diversity and distribution of actinomycetes associated with coral in the coast of Hainan.</title>
        <authorList>
            <person name="Li F."/>
        </authorList>
    </citation>
    <scope>NUCLEOTIDE SEQUENCE</scope>
    <source>
        <strain evidence="7">HNM0983</strain>
    </source>
</reference>
<evidence type="ECO:0000256" key="5">
    <source>
        <dbReference type="SAM" id="Phobius"/>
    </source>
</evidence>
<feature type="transmembrane region" description="Helical" evidence="5">
    <location>
        <begin position="324"/>
        <end position="343"/>
    </location>
</feature>
<dbReference type="PROSITE" id="PS50850">
    <property type="entry name" value="MFS"/>
    <property type="match status" value="1"/>
</dbReference>
<dbReference type="InterPro" id="IPR020846">
    <property type="entry name" value="MFS_dom"/>
</dbReference>
<accession>A0A929B7C8</accession>
<dbReference type="Gene3D" id="1.20.1250.20">
    <property type="entry name" value="MFS general substrate transporter like domains"/>
    <property type="match status" value="2"/>
</dbReference>
<keyword evidence="4 5" id="KW-0472">Membrane</keyword>
<sequence length="484" mass="48652">MAPPDSTDPSQISGSGLPATRSTAYYAGVLAVLILVVEITGLTFTMVTPALTDISATFGTTEIGWLMTATTLVGAIGYPLFGKIGDIAGKKKVLLAVTLVAAAGSALAAAAPSLGALIAGRALQGFGICALTMVYGLIRDLFPARTVPVALGFVGAGFGVSPIIGPLLSGALIGGAGFAGVFWFLAGYGVLTAVLVQLAVPETPLRNRVRLDWLGIVLLGAGACAALLAIGRAGTAGWRDPLTASGLVGGLLLFALFVLHERYPAEPLIDTRLLADRRVAATLLTSFVVQAGLAGSNMLVPLFVMAPPEAGYGFGVDALGAAQYLVIGGIAGALAGPLAGLVSRRIGPRTVLTAGVCCLVTGALLLATVNDTTGQLMVAKFVAGIGIGTCSAALPNMIVAAVPAHAQGISGGMMNLSGALGSSFSTQLMAVILLVPPTLQIGGREVYAEAGFRYGFAVLAGLGLLGVLAMLTSLRTARPGTLTR</sequence>
<feature type="transmembrane region" description="Helical" evidence="5">
    <location>
        <begin position="242"/>
        <end position="259"/>
    </location>
</feature>
<evidence type="ECO:0000256" key="1">
    <source>
        <dbReference type="ARBA" id="ARBA00004651"/>
    </source>
</evidence>
<feature type="transmembrane region" description="Helical" evidence="5">
    <location>
        <begin position="279"/>
        <end position="304"/>
    </location>
</feature>
<dbReference type="InterPro" id="IPR001958">
    <property type="entry name" value="Tet-R_TetA/multi-R_MdtG-like"/>
</dbReference>
<gene>
    <name evidence="7" type="ORF">IQ251_00630</name>
</gene>
<dbReference type="SUPFAM" id="SSF103473">
    <property type="entry name" value="MFS general substrate transporter"/>
    <property type="match status" value="1"/>
</dbReference>
<evidence type="ECO:0000313" key="7">
    <source>
        <dbReference type="EMBL" id="MBE9372943.1"/>
    </source>
</evidence>
<keyword evidence="2 5" id="KW-0812">Transmembrane</keyword>
<feature type="transmembrane region" description="Helical" evidence="5">
    <location>
        <begin position="454"/>
        <end position="474"/>
    </location>
</feature>
<dbReference type="RefSeq" id="WP_193926393.1">
    <property type="nucleotide sequence ID" value="NZ_JADEYC010000001.1"/>
</dbReference>
<dbReference type="PANTHER" id="PTHR23501:SF197">
    <property type="entry name" value="COMD"/>
    <property type="match status" value="1"/>
</dbReference>
<feature type="transmembrane region" description="Helical" evidence="5">
    <location>
        <begin position="350"/>
        <end position="369"/>
    </location>
</feature>
<comment type="caution">
    <text evidence="7">The sequence shown here is derived from an EMBL/GenBank/DDBJ whole genome shotgun (WGS) entry which is preliminary data.</text>
</comment>
<proteinExistence type="predicted"/>
<evidence type="ECO:0000256" key="3">
    <source>
        <dbReference type="ARBA" id="ARBA00022989"/>
    </source>
</evidence>
<dbReference type="PRINTS" id="PR01035">
    <property type="entry name" value="TCRTETA"/>
</dbReference>
<evidence type="ECO:0000259" key="6">
    <source>
        <dbReference type="PROSITE" id="PS50850"/>
    </source>
</evidence>
<keyword evidence="8" id="KW-1185">Reference proteome</keyword>
<dbReference type="InterPro" id="IPR036259">
    <property type="entry name" value="MFS_trans_sf"/>
</dbReference>
<feature type="domain" description="Major facilitator superfamily (MFS) profile" evidence="6">
    <location>
        <begin position="29"/>
        <end position="478"/>
    </location>
</feature>
<evidence type="ECO:0000313" key="8">
    <source>
        <dbReference type="Proteomes" id="UP000598360"/>
    </source>
</evidence>
<feature type="transmembrane region" description="Helical" evidence="5">
    <location>
        <begin position="180"/>
        <end position="199"/>
    </location>
</feature>